<evidence type="ECO:0000313" key="1">
    <source>
        <dbReference type="EMBL" id="KAK9027951.1"/>
    </source>
</evidence>
<evidence type="ECO:0000313" key="2">
    <source>
        <dbReference type="Proteomes" id="UP001396334"/>
    </source>
</evidence>
<keyword evidence="2" id="KW-1185">Reference proteome</keyword>
<dbReference type="Proteomes" id="UP001396334">
    <property type="component" value="Unassembled WGS sequence"/>
</dbReference>
<comment type="caution">
    <text evidence="1">The sequence shown here is derived from an EMBL/GenBank/DDBJ whole genome shotgun (WGS) entry which is preliminary data.</text>
</comment>
<reference evidence="1 2" key="1">
    <citation type="journal article" date="2024" name="G3 (Bethesda)">
        <title>Genome assembly of Hibiscus sabdariffa L. provides insights into metabolisms of medicinal natural products.</title>
        <authorList>
            <person name="Kim T."/>
        </authorList>
    </citation>
    <scope>NUCLEOTIDE SEQUENCE [LARGE SCALE GENOMIC DNA]</scope>
    <source>
        <strain evidence="1">TK-2024</strain>
        <tissue evidence="1">Old leaves</tissue>
    </source>
</reference>
<accession>A0ABR2SSH3</accession>
<proteinExistence type="predicted"/>
<sequence length="149" mass="16249">MTLTKGGTKRTQRFWESQISTRKGNGKPLKALSQLLHPNNKVGNGVKKPIEKKSGGDEKRVALALHDGFLVSEMLGRSARIGFAAGPGLVFPVDIHKKEETKGDDRHEGFEEAARDGDQALAETVEAGECEEEYHDGFCTGGVAKHYPF</sequence>
<dbReference type="EMBL" id="JBBPBN010000012">
    <property type="protein sequence ID" value="KAK9027951.1"/>
    <property type="molecule type" value="Genomic_DNA"/>
</dbReference>
<protein>
    <submittedName>
        <fullName evidence="1">Uncharacterized protein</fullName>
    </submittedName>
</protein>
<name>A0ABR2SSH3_9ROSI</name>
<organism evidence="1 2">
    <name type="scientific">Hibiscus sabdariffa</name>
    <name type="common">roselle</name>
    <dbReference type="NCBI Taxonomy" id="183260"/>
    <lineage>
        <taxon>Eukaryota</taxon>
        <taxon>Viridiplantae</taxon>
        <taxon>Streptophyta</taxon>
        <taxon>Embryophyta</taxon>
        <taxon>Tracheophyta</taxon>
        <taxon>Spermatophyta</taxon>
        <taxon>Magnoliopsida</taxon>
        <taxon>eudicotyledons</taxon>
        <taxon>Gunneridae</taxon>
        <taxon>Pentapetalae</taxon>
        <taxon>rosids</taxon>
        <taxon>malvids</taxon>
        <taxon>Malvales</taxon>
        <taxon>Malvaceae</taxon>
        <taxon>Malvoideae</taxon>
        <taxon>Hibiscus</taxon>
    </lineage>
</organism>
<gene>
    <name evidence="1" type="ORF">V6N11_067770</name>
</gene>